<proteinExistence type="predicted"/>
<dbReference type="EMBL" id="JBGEHV010000052">
    <property type="protein sequence ID" value="MEY8042259.1"/>
    <property type="molecule type" value="Genomic_DNA"/>
</dbReference>
<keyword evidence="3" id="KW-1185">Reference proteome</keyword>
<organism evidence="2 3">
    <name type="scientific">Saccharopolyspora cebuensis</name>
    <dbReference type="NCBI Taxonomy" id="418759"/>
    <lineage>
        <taxon>Bacteria</taxon>
        <taxon>Bacillati</taxon>
        <taxon>Actinomycetota</taxon>
        <taxon>Actinomycetes</taxon>
        <taxon>Pseudonocardiales</taxon>
        <taxon>Pseudonocardiaceae</taxon>
        <taxon>Saccharopolyspora</taxon>
    </lineage>
</organism>
<dbReference type="NCBIfam" id="NF038175">
    <property type="entry name" value="IniB_NTERM"/>
    <property type="match status" value="1"/>
</dbReference>
<accession>A0ABV4CMD9</accession>
<name>A0ABV4CMD9_9PSEU</name>
<evidence type="ECO:0000313" key="2">
    <source>
        <dbReference type="EMBL" id="MEY8042259.1"/>
    </source>
</evidence>
<dbReference type="RefSeq" id="WP_345359256.1">
    <property type="nucleotide sequence ID" value="NZ_BAABII010000004.1"/>
</dbReference>
<feature type="region of interest" description="Disordered" evidence="1">
    <location>
        <begin position="126"/>
        <end position="150"/>
    </location>
</feature>
<protein>
    <submittedName>
        <fullName evidence="2">IniB N-terminal domain-containing protein</fullName>
    </submittedName>
</protein>
<reference evidence="2 3" key="1">
    <citation type="submission" date="2024-08" db="EMBL/GenBank/DDBJ databases">
        <title>Genome mining of Saccharopolyspora cebuensis PGLac3 from Nigerian medicinal plant.</title>
        <authorList>
            <person name="Ezeobiora C.E."/>
            <person name="Igbokwe N.H."/>
            <person name="Amin D.H."/>
            <person name="Mendie U.E."/>
        </authorList>
    </citation>
    <scope>NUCLEOTIDE SEQUENCE [LARGE SCALE GENOMIC DNA]</scope>
    <source>
        <strain evidence="2 3">PGLac3</strain>
    </source>
</reference>
<comment type="caution">
    <text evidence="2">The sequence shown here is derived from an EMBL/GenBank/DDBJ whole genome shotgun (WGS) entry which is preliminary data.</text>
</comment>
<dbReference type="Proteomes" id="UP001564626">
    <property type="component" value="Unassembled WGS sequence"/>
</dbReference>
<feature type="compositionally biased region" description="Pro residues" evidence="1">
    <location>
        <begin position="1"/>
        <end position="10"/>
    </location>
</feature>
<dbReference type="InterPro" id="IPR049709">
    <property type="entry name" value="IniB-like_N"/>
</dbReference>
<evidence type="ECO:0000313" key="3">
    <source>
        <dbReference type="Proteomes" id="UP001564626"/>
    </source>
</evidence>
<feature type="region of interest" description="Disordered" evidence="1">
    <location>
        <begin position="1"/>
        <end position="28"/>
    </location>
</feature>
<gene>
    <name evidence="2" type="ORF">AB8O55_22830</name>
</gene>
<sequence length="445" mass="43502">MNSHPAPGPAEPTSTPGPESAVGGDQPTLHEFLTRLVGDPAARSAFDADPHGVLNQAGFGDMSATDVLQATSLVLDYAPVDVVSEYDRSVQSSVEKFAASSTQHVAINQLHPVHPLDEQEEPIMLNNSAPNFDQDGDVDAQLPSPAPQGGDTNTNIEIEQTDSHNLVNVHDVLSGNNIGNVAAVGNTVGNVVGDTVGSVTGVVGDTTNLVGDLTFGSVNVAGDLAYGSVENVTNTVDNTVDTGAGLVGGAGTMVAGGDVAGIAGGVAGDLPVVGDVAGVAGGLPAVGDVAGGLPVDDVAGVAGGVAGDLPVDDLVGNVGGLAGGLPVDDVAGVAGGVAGDLPVVGDVAAPVAETASNLPVDDVAAPVTETVEALPVDDVTSSLPVDDIAGDLPVVDEATEALPLDHATEALPAPEELPVVGDVAGGAIEDVAGTATSALPLDGLL</sequence>
<evidence type="ECO:0000256" key="1">
    <source>
        <dbReference type="SAM" id="MobiDB-lite"/>
    </source>
</evidence>